<dbReference type="Pfam" id="PF13432">
    <property type="entry name" value="TPR_16"/>
    <property type="match status" value="1"/>
</dbReference>
<dbReference type="RefSeq" id="WP_110169231.1">
    <property type="nucleotide sequence ID" value="NZ_CP015136.1"/>
</dbReference>
<dbReference type="Pfam" id="PF14559">
    <property type="entry name" value="TPR_19"/>
    <property type="match status" value="2"/>
</dbReference>
<evidence type="ECO:0000256" key="3">
    <source>
        <dbReference type="ARBA" id="ARBA00022777"/>
    </source>
</evidence>
<dbReference type="InterPro" id="IPR000719">
    <property type="entry name" value="Prot_kinase_dom"/>
</dbReference>
<dbReference type="GO" id="GO:0005524">
    <property type="term" value="F:ATP binding"/>
    <property type="evidence" value="ECO:0007669"/>
    <property type="project" value="UniProtKB-UniRule"/>
</dbReference>
<dbReference type="EC" id="2.7.11.1" evidence="8"/>
<accession>A0A143PGS2</accession>
<proteinExistence type="predicted"/>
<dbReference type="Proteomes" id="UP000076079">
    <property type="component" value="Chromosome"/>
</dbReference>
<sequence>MTMDMTPERWAAIKRVLDELLSMGPSEREAFLRRFDDSFRRDVTALLAADPRFLEHLLPTEMGGEDEVAEVLVGRYRIERALGRGGMGAVHLAHDLLLNRPVAVKRLRDQWLEEADAMRSLVAEGRALAALDHPHIARVQDVLETSPPALVMEFVEGSTLEAWLKEGQPAAAVLAAIHQIVDAVAYAHRRGIVHCDIKPRNVLVTPESQVKIIDFGIALMWAVVETVTSDGTRVKRYTPRYAAPEVVRGATPTRPSDVYSLGVLIDDVIDGCREADAPLPAPLAAALAQVARQARAADADARPRDGAALAALIPADEARATSWAHWRMVALTTLVVCASCVAGGVAVVGDKVSASTMPIIAVVPRVDADAFSTVSAGAADLLRAGLAPLTRARLAKGEVPPFQDNVPDLVKRLRDQGLSHVLVPTVAPVGSGVRMSVVIYLARDGTIVKTITRHGQLDAMGTLARAVAAQVRTWLGEPSPVLREVAPAFQPSPEALEYYSQARVYSERPDKPGSLAQARRLLEQVVAMQPAYAEAYAELARVLLMQYSVTPAPELVIRAQDALVEAQRQGGDLEDVLLGHALVKQVTGRPDEAVPYLHRVLDQAPDNDRALRLLGRIDVTRGRTEAGLDLLRRAVRVRPSFNNYRALGTALHGEGRYDEALVAFERLAVLQPDNPWSHQMIGTTYQLMGKDDLALAAYERSLNVRRTAYSLTNFATILYGRGDLQQAERYYAEAVALEPENPLLHRNLGDAQLQRGRRDAAHETYGKALAAADALLKVNAADTVAMGNASYAAARRGECDVALAYAERLAVIAPTLVRALTNRANANALCGRHAASAAILKALKTRGRAPSAVLEKDVWKAVEGLPEYQGLEGL</sequence>
<gene>
    <name evidence="8" type="primary">stkP_1</name>
    <name evidence="8" type="ORF">LuPra_00425</name>
</gene>
<dbReference type="STRING" id="1855912.LuPra_00425"/>
<reference evidence="9" key="2">
    <citation type="submission" date="2016-04" db="EMBL/GenBank/DDBJ databases">
        <title>First Complete Genome Sequence of a Subdivision 6 Acidobacterium.</title>
        <authorList>
            <person name="Huang S."/>
            <person name="Vieira S."/>
            <person name="Bunk B."/>
            <person name="Riedel T."/>
            <person name="Sproeer C."/>
            <person name="Overmann J."/>
        </authorList>
    </citation>
    <scope>NUCLEOTIDE SEQUENCE [LARGE SCALE GENOMIC DNA]</scope>
    <source>
        <strain evidence="9">DSM 100886 HEG_-6_39</strain>
    </source>
</reference>
<dbReference type="CDD" id="cd14014">
    <property type="entry name" value="STKc_PknB_like"/>
    <property type="match status" value="1"/>
</dbReference>
<dbReference type="InterPro" id="IPR017441">
    <property type="entry name" value="Protein_kinase_ATP_BS"/>
</dbReference>
<evidence type="ECO:0000256" key="1">
    <source>
        <dbReference type="ARBA" id="ARBA00022679"/>
    </source>
</evidence>
<dbReference type="SUPFAM" id="SSF48452">
    <property type="entry name" value="TPR-like"/>
    <property type="match status" value="1"/>
</dbReference>
<dbReference type="Gene3D" id="1.10.510.10">
    <property type="entry name" value="Transferase(Phosphotransferase) domain 1"/>
    <property type="match status" value="1"/>
</dbReference>
<dbReference type="SMART" id="SM00220">
    <property type="entry name" value="S_TKc"/>
    <property type="match status" value="1"/>
</dbReference>
<dbReference type="PROSITE" id="PS00108">
    <property type="entry name" value="PROTEIN_KINASE_ST"/>
    <property type="match status" value="1"/>
</dbReference>
<dbReference type="Gene3D" id="3.30.200.20">
    <property type="entry name" value="Phosphorylase Kinase, domain 1"/>
    <property type="match status" value="1"/>
</dbReference>
<feature type="binding site" evidence="6">
    <location>
        <position position="105"/>
    </location>
    <ligand>
        <name>ATP</name>
        <dbReference type="ChEBI" id="CHEBI:30616"/>
    </ligand>
</feature>
<evidence type="ECO:0000256" key="6">
    <source>
        <dbReference type="PROSITE-ProRule" id="PRU10141"/>
    </source>
</evidence>
<evidence type="ECO:0000313" key="9">
    <source>
        <dbReference type="Proteomes" id="UP000076079"/>
    </source>
</evidence>
<feature type="domain" description="Protein kinase" evidence="7">
    <location>
        <begin position="76"/>
        <end position="403"/>
    </location>
</feature>
<dbReference type="AlphaFoldDB" id="A0A143PGS2"/>
<dbReference type="SMART" id="SM00028">
    <property type="entry name" value="TPR"/>
    <property type="match status" value="5"/>
</dbReference>
<evidence type="ECO:0000256" key="5">
    <source>
        <dbReference type="PROSITE-ProRule" id="PRU00339"/>
    </source>
</evidence>
<feature type="repeat" description="TPR" evidence="5">
    <location>
        <begin position="708"/>
        <end position="741"/>
    </location>
</feature>
<keyword evidence="5" id="KW-0802">TPR repeat</keyword>
<keyword evidence="9" id="KW-1185">Reference proteome</keyword>
<evidence type="ECO:0000256" key="2">
    <source>
        <dbReference type="ARBA" id="ARBA00022741"/>
    </source>
</evidence>
<feature type="repeat" description="TPR" evidence="5">
    <location>
        <begin position="641"/>
        <end position="674"/>
    </location>
</feature>
<dbReference type="InterPro" id="IPR011009">
    <property type="entry name" value="Kinase-like_dom_sf"/>
</dbReference>
<keyword evidence="3 8" id="KW-0418">Kinase</keyword>
<dbReference type="InterPro" id="IPR008271">
    <property type="entry name" value="Ser/Thr_kinase_AS"/>
</dbReference>
<dbReference type="OrthoDB" id="9790037at2"/>
<name>A0A143PGS2_LUTPR</name>
<keyword evidence="4 6" id="KW-0067">ATP-binding</keyword>
<keyword evidence="1 8" id="KW-0808">Transferase</keyword>
<dbReference type="KEGG" id="abac:LuPra_00425"/>
<dbReference type="PANTHER" id="PTHR43289:SF6">
    <property type="entry name" value="SERINE_THREONINE-PROTEIN KINASE NEKL-3"/>
    <property type="match status" value="1"/>
</dbReference>
<dbReference type="PROSITE" id="PS00107">
    <property type="entry name" value="PROTEIN_KINASE_ATP"/>
    <property type="match status" value="1"/>
</dbReference>
<organism evidence="8 9">
    <name type="scientific">Luteitalea pratensis</name>
    <dbReference type="NCBI Taxonomy" id="1855912"/>
    <lineage>
        <taxon>Bacteria</taxon>
        <taxon>Pseudomonadati</taxon>
        <taxon>Acidobacteriota</taxon>
        <taxon>Vicinamibacteria</taxon>
        <taxon>Vicinamibacterales</taxon>
        <taxon>Vicinamibacteraceae</taxon>
        <taxon>Luteitalea</taxon>
    </lineage>
</organism>
<evidence type="ECO:0000256" key="4">
    <source>
        <dbReference type="ARBA" id="ARBA00022840"/>
    </source>
</evidence>
<dbReference type="PROSITE" id="PS50005">
    <property type="entry name" value="TPR"/>
    <property type="match status" value="2"/>
</dbReference>
<keyword evidence="2 6" id="KW-0547">Nucleotide-binding</keyword>
<evidence type="ECO:0000259" key="7">
    <source>
        <dbReference type="PROSITE" id="PS50011"/>
    </source>
</evidence>
<dbReference type="Gene3D" id="1.25.40.10">
    <property type="entry name" value="Tetratricopeptide repeat domain"/>
    <property type="match status" value="2"/>
</dbReference>
<dbReference type="GO" id="GO:0004674">
    <property type="term" value="F:protein serine/threonine kinase activity"/>
    <property type="evidence" value="ECO:0007669"/>
    <property type="project" value="UniProtKB-EC"/>
</dbReference>
<dbReference type="PROSITE" id="PS50011">
    <property type="entry name" value="PROTEIN_KINASE_DOM"/>
    <property type="match status" value="1"/>
</dbReference>
<reference evidence="8 9" key="1">
    <citation type="journal article" date="2016" name="Genome Announc.">
        <title>First Complete Genome Sequence of a Subdivision 6 Acidobacterium Strain.</title>
        <authorList>
            <person name="Huang S."/>
            <person name="Vieira S."/>
            <person name="Bunk B."/>
            <person name="Riedel T."/>
            <person name="Sproer C."/>
            <person name="Overmann J."/>
        </authorList>
    </citation>
    <scope>NUCLEOTIDE SEQUENCE [LARGE SCALE GENOMIC DNA]</scope>
    <source>
        <strain evidence="9">DSM 100886 HEG_-6_39</strain>
    </source>
</reference>
<dbReference type="EMBL" id="CP015136">
    <property type="protein sequence ID" value="AMY07258.1"/>
    <property type="molecule type" value="Genomic_DNA"/>
</dbReference>
<dbReference type="Pfam" id="PF00069">
    <property type="entry name" value="Pkinase"/>
    <property type="match status" value="1"/>
</dbReference>
<dbReference type="InterPro" id="IPR019734">
    <property type="entry name" value="TPR_rpt"/>
</dbReference>
<protein>
    <submittedName>
        <fullName evidence="8">Serine/threonine-protein kinase StkP</fullName>
        <ecNumber evidence="8">2.7.11.1</ecNumber>
    </submittedName>
</protein>
<dbReference type="PANTHER" id="PTHR43289">
    <property type="entry name" value="MITOGEN-ACTIVATED PROTEIN KINASE KINASE KINASE 20-RELATED"/>
    <property type="match status" value="1"/>
</dbReference>
<evidence type="ECO:0000313" key="8">
    <source>
        <dbReference type="EMBL" id="AMY07258.1"/>
    </source>
</evidence>
<dbReference type="SUPFAM" id="SSF56112">
    <property type="entry name" value="Protein kinase-like (PK-like)"/>
    <property type="match status" value="1"/>
</dbReference>
<dbReference type="InterPro" id="IPR011990">
    <property type="entry name" value="TPR-like_helical_dom_sf"/>
</dbReference>